<reference evidence="3" key="1">
    <citation type="submission" date="2020-08" db="EMBL/GenBank/DDBJ databases">
        <title>Genome public.</title>
        <authorList>
            <person name="Liu C."/>
            <person name="Sun Q."/>
        </authorList>
    </citation>
    <scope>NUCLEOTIDE SEQUENCE</scope>
    <source>
        <strain evidence="3">NSJ-52</strain>
    </source>
</reference>
<sequence>MTPKETALTIAKTLDSKKGIDIKVLETADLTTLADYFVICTATSTTQVKALSEYCEKAMKDLDEPPHHIEGHRGGTWVLLDFSSVVVHIFMDEARKFYDLERLWGDAKPVDLSGVLTEN</sequence>
<keyword evidence="2" id="KW-0963">Cytoplasm</keyword>
<name>A0A8J6JJM1_9FIRM</name>
<dbReference type="GO" id="GO:0005737">
    <property type="term" value="C:cytoplasm"/>
    <property type="evidence" value="ECO:0007669"/>
    <property type="project" value="UniProtKB-SubCell"/>
</dbReference>
<comment type="function">
    <text evidence="2">Functions as a ribosomal silencing factor. Interacts with ribosomal protein uL14 (rplN), blocking formation of intersubunit bridge B8. Prevents association of the 30S and 50S ribosomal subunits and the formation of functional ribosomes, thus repressing translation.</text>
</comment>
<dbReference type="RefSeq" id="WP_155148159.1">
    <property type="nucleotide sequence ID" value="NZ_JACOPQ010000003.1"/>
</dbReference>
<dbReference type="EMBL" id="JACOPQ010000003">
    <property type="protein sequence ID" value="MBC5736482.1"/>
    <property type="molecule type" value="Genomic_DNA"/>
</dbReference>
<dbReference type="InterPro" id="IPR043519">
    <property type="entry name" value="NT_sf"/>
</dbReference>
<keyword evidence="4" id="KW-1185">Reference proteome</keyword>
<dbReference type="GO" id="GO:0090071">
    <property type="term" value="P:negative regulation of ribosome biogenesis"/>
    <property type="evidence" value="ECO:0007669"/>
    <property type="project" value="UniProtKB-UniRule"/>
</dbReference>
<evidence type="ECO:0000313" key="3">
    <source>
        <dbReference type="EMBL" id="MBC5736482.1"/>
    </source>
</evidence>
<keyword evidence="2" id="KW-0810">Translation regulation</keyword>
<dbReference type="Proteomes" id="UP000607645">
    <property type="component" value="Unassembled WGS sequence"/>
</dbReference>
<dbReference type="SUPFAM" id="SSF81301">
    <property type="entry name" value="Nucleotidyltransferase"/>
    <property type="match status" value="1"/>
</dbReference>
<evidence type="ECO:0000256" key="1">
    <source>
        <dbReference type="ARBA" id="ARBA00010574"/>
    </source>
</evidence>
<dbReference type="Pfam" id="PF02410">
    <property type="entry name" value="RsfS"/>
    <property type="match status" value="1"/>
</dbReference>
<dbReference type="GO" id="GO:0043023">
    <property type="term" value="F:ribosomal large subunit binding"/>
    <property type="evidence" value="ECO:0007669"/>
    <property type="project" value="TreeGrafter"/>
</dbReference>
<evidence type="ECO:0000313" key="4">
    <source>
        <dbReference type="Proteomes" id="UP000607645"/>
    </source>
</evidence>
<dbReference type="GO" id="GO:0042256">
    <property type="term" value="P:cytosolic ribosome assembly"/>
    <property type="evidence" value="ECO:0007669"/>
    <property type="project" value="UniProtKB-UniRule"/>
</dbReference>
<dbReference type="NCBIfam" id="TIGR00090">
    <property type="entry name" value="rsfS_iojap_ybeB"/>
    <property type="match status" value="1"/>
</dbReference>
<dbReference type="PANTHER" id="PTHR21043:SF0">
    <property type="entry name" value="MITOCHONDRIAL ASSEMBLY OF RIBOSOMAL LARGE SUBUNIT PROTEIN 1"/>
    <property type="match status" value="1"/>
</dbReference>
<accession>A0A8J6JJM1</accession>
<dbReference type="InterPro" id="IPR004394">
    <property type="entry name" value="Iojap/RsfS/C7orf30"/>
</dbReference>
<comment type="subcellular location">
    <subcellularLocation>
        <location evidence="2">Cytoplasm</location>
    </subcellularLocation>
</comment>
<comment type="caution">
    <text evidence="3">The sequence shown here is derived from an EMBL/GenBank/DDBJ whole genome shotgun (WGS) entry which is preliminary data.</text>
</comment>
<dbReference type="AlphaFoldDB" id="A0A8J6JJM1"/>
<dbReference type="PANTHER" id="PTHR21043">
    <property type="entry name" value="IOJAP SUPERFAMILY ORTHOLOG"/>
    <property type="match status" value="1"/>
</dbReference>
<dbReference type="HAMAP" id="MF_01477">
    <property type="entry name" value="Iojap_RsfS"/>
    <property type="match status" value="1"/>
</dbReference>
<dbReference type="GO" id="GO:0017148">
    <property type="term" value="P:negative regulation of translation"/>
    <property type="evidence" value="ECO:0007669"/>
    <property type="project" value="UniProtKB-UniRule"/>
</dbReference>
<protein>
    <recommendedName>
        <fullName evidence="2">Ribosomal silencing factor RsfS</fullName>
    </recommendedName>
</protein>
<keyword evidence="2" id="KW-0678">Repressor</keyword>
<organism evidence="3 4">
    <name type="scientific">Lawsonibacter faecis</name>
    <dbReference type="NCBI Taxonomy" id="2763052"/>
    <lineage>
        <taxon>Bacteria</taxon>
        <taxon>Bacillati</taxon>
        <taxon>Bacillota</taxon>
        <taxon>Clostridia</taxon>
        <taxon>Eubacteriales</taxon>
        <taxon>Oscillospiraceae</taxon>
        <taxon>Lawsonibacter</taxon>
    </lineage>
</organism>
<comment type="subunit">
    <text evidence="2">Interacts with ribosomal protein uL14 (rplN).</text>
</comment>
<comment type="similarity">
    <text evidence="1 2">Belongs to the Iojap/RsfS family.</text>
</comment>
<evidence type="ECO:0000256" key="2">
    <source>
        <dbReference type="HAMAP-Rule" id="MF_01477"/>
    </source>
</evidence>
<gene>
    <name evidence="2 3" type="primary">rsfS</name>
    <name evidence="3" type="ORF">H8S62_05610</name>
</gene>
<dbReference type="Gene3D" id="3.30.460.10">
    <property type="entry name" value="Beta Polymerase, domain 2"/>
    <property type="match status" value="1"/>
</dbReference>
<proteinExistence type="inferred from homology"/>